<proteinExistence type="inferred from homology"/>
<comment type="subcellular location">
    <subcellularLocation>
        <location evidence="1">Membrane</location>
        <topology evidence="1">Multi-pass membrane protein</topology>
    </subcellularLocation>
</comment>
<accession>A0A7Y9DUB7</accession>
<protein>
    <submittedName>
        <fullName evidence="7">Tellurite resistance protein TerC</fullName>
    </submittedName>
</protein>
<evidence type="ECO:0000256" key="6">
    <source>
        <dbReference type="SAM" id="Phobius"/>
    </source>
</evidence>
<keyword evidence="3 6" id="KW-0812">Transmembrane</keyword>
<dbReference type="PANTHER" id="PTHR30238">
    <property type="entry name" value="MEMBRANE BOUND PREDICTED REDOX MODULATOR"/>
    <property type="match status" value="1"/>
</dbReference>
<keyword evidence="4 6" id="KW-1133">Transmembrane helix</keyword>
<evidence type="ECO:0000313" key="8">
    <source>
        <dbReference type="Proteomes" id="UP000535890"/>
    </source>
</evidence>
<evidence type="ECO:0000256" key="5">
    <source>
        <dbReference type="ARBA" id="ARBA00023136"/>
    </source>
</evidence>
<feature type="transmembrane region" description="Helical" evidence="6">
    <location>
        <begin position="143"/>
        <end position="161"/>
    </location>
</feature>
<feature type="transmembrane region" description="Helical" evidence="6">
    <location>
        <begin position="208"/>
        <end position="231"/>
    </location>
</feature>
<dbReference type="PANTHER" id="PTHR30238:SF0">
    <property type="entry name" value="THYLAKOID MEMBRANE PROTEIN TERC, CHLOROPLASTIC"/>
    <property type="match status" value="1"/>
</dbReference>
<feature type="transmembrane region" description="Helical" evidence="6">
    <location>
        <begin position="265"/>
        <end position="285"/>
    </location>
</feature>
<feature type="transmembrane region" description="Helical" evidence="6">
    <location>
        <begin position="77"/>
        <end position="103"/>
    </location>
</feature>
<feature type="transmembrane region" description="Helical" evidence="6">
    <location>
        <begin position="115"/>
        <end position="137"/>
    </location>
</feature>
<dbReference type="Proteomes" id="UP000535890">
    <property type="component" value="Unassembled WGS sequence"/>
</dbReference>
<evidence type="ECO:0000256" key="4">
    <source>
        <dbReference type="ARBA" id="ARBA00022989"/>
    </source>
</evidence>
<dbReference type="AlphaFoldDB" id="A0A7Y9DUB7"/>
<name>A0A7Y9DUB7_9PSEU</name>
<dbReference type="EMBL" id="JACCBN010000001">
    <property type="protein sequence ID" value="NYD35297.1"/>
    <property type="molecule type" value="Genomic_DNA"/>
</dbReference>
<evidence type="ECO:0000256" key="3">
    <source>
        <dbReference type="ARBA" id="ARBA00022692"/>
    </source>
</evidence>
<dbReference type="InterPro" id="IPR005496">
    <property type="entry name" value="Integral_membrane_TerC"/>
</dbReference>
<dbReference type="NCBIfam" id="TIGR03718">
    <property type="entry name" value="R_switched_Alx"/>
    <property type="match status" value="1"/>
</dbReference>
<dbReference type="RefSeq" id="WP_343053828.1">
    <property type="nucleotide sequence ID" value="NZ_BAABHP010000004.1"/>
</dbReference>
<dbReference type="GO" id="GO:0016020">
    <property type="term" value="C:membrane"/>
    <property type="evidence" value="ECO:0007669"/>
    <property type="project" value="UniProtKB-SubCell"/>
</dbReference>
<evidence type="ECO:0000256" key="1">
    <source>
        <dbReference type="ARBA" id="ARBA00004141"/>
    </source>
</evidence>
<dbReference type="Pfam" id="PF03741">
    <property type="entry name" value="TerC"/>
    <property type="match status" value="1"/>
</dbReference>
<comment type="caution">
    <text evidence="7">The sequence shown here is derived from an EMBL/GenBank/DDBJ whole genome shotgun (WGS) entry which is preliminary data.</text>
</comment>
<organism evidence="7 8">
    <name type="scientific">Actinomycetospora corticicola</name>
    <dbReference type="NCBI Taxonomy" id="663602"/>
    <lineage>
        <taxon>Bacteria</taxon>
        <taxon>Bacillati</taxon>
        <taxon>Actinomycetota</taxon>
        <taxon>Actinomycetes</taxon>
        <taxon>Pseudonocardiales</taxon>
        <taxon>Pseudonocardiaceae</taxon>
        <taxon>Actinomycetospora</taxon>
    </lineage>
</organism>
<reference evidence="7 8" key="1">
    <citation type="submission" date="2020-07" db="EMBL/GenBank/DDBJ databases">
        <title>Sequencing the genomes of 1000 actinobacteria strains.</title>
        <authorList>
            <person name="Klenk H.-P."/>
        </authorList>
    </citation>
    <scope>NUCLEOTIDE SEQUENCE [LARGE SCALE GENOMIC DNA]</scope>
    <source>
        <strain evidence="7 8">DSM 45772</strain>
    </source>
</reference>
<evidence type="ECO:0000256" key="2">
    <source>
        <dbReference type="ARBA" id="ARBA00007511"/>
    </source>
</evidence>
<evidence type="ECO:0000313" key="7">
    <source>
        <dbReference type="EMBL" id="NYD35297.1"/>
    </source>
</evidence>
<feature type="transmembrane region" description="Helical" evidence="6">
    <location>
        <begin position="237"/>
        <end position="258"/>
    </location>
</feature>
<sequence length="342" mass="36988">MLLSAVPGPVAATGGEPFWVWALTIAGLAVIFAVDLWAGRQPAEVTMRQAGRGVAIYVGLAVLFAAGLLVFGGQPQATAFIAGYVTEYSLSVDNLFVFLLIMTAFQVPKAFQHRVLLVGILIALVMRGGFILAGAAVIERFSWVFYLFGAFLVITAVKVCFEGSDDGEEEFRENVLLRGLRRVVPVTEDFRDAKLTVREAGRRMITPMLMVMIAIGLTDLLFALDSIPAIFGLTKDPYIVFTANAFALLGLRQLYFLLGGLLSRLVYLQYGLGVILAFIGVKLVLEALHTNTVPFIHAGRPVDVPLIGIELSLAVIIGVLAVTTVASLIRTRASKDRDLESV</sequence>
<comment type="similarity">
    <text evidence="2">Belongs to the TerC family.</text>
</comment>
<keyword evidence="5 6" id="KW-0472">Membrane</keyword>
<dbReference type="InterPro" id="IPR022369">
    <property type="entry name" value="Integral_membrane_TerC_rswitch"/>
</dbReference>
<feature type="transmembrane region" description="Helical" evidence="6">
    <location>
        <begin position="305"/>
        <end position="329"/>
    </location>
</feature>
<keyword evidence="8" id="KW-1185">Reference proteome</keyword>
<feature type="transmembrane region" description="Helical" evidence="6">
    <location>
        <begin position="18"/>
        <end position="38"/>
    </location>
</feature>
<gene>
    <name evidence="7" type="ORF">BJ983_001399</name>
</gene>
<feature type="transmembrane region" description="Helical" evidence="6">
    <location>
        <begin position="50"/>
        <end position="71"/>
    </location>
</feature>